<gene>
    <name evidence="2" type="ORF">DPMN_130369</name>
</gene>
<dbReference type="Proteomes" id="UP000828390">
    <property type="component" value="Unassembled WGS sequence"/>
</dbReference>
<protein>
    <submittedName>
        <fullName evidence="2">Uncharacterized protein</fullName>
    </submittedName>
</protein>
<dbReference type="EMBL" id="JAIWYP010000005">
    <property type="protein sequence ID" value="KAH3828410.1"/>
    <property type="molecule type" value="Genomic_DNA"/>
</dbReference>
<keyword evidence="3" id="KW-1185">Reference proteome</keyword>
<dbReference type="AlphaFoldDB" id="A0A9D4JXI5"/>
<evidence type="ECO:0000313" key="3">
    <source>
        <dbReference type="Proteomes" id="UP000828390"/>
    </source>
</evidence>
<reference evidence="2" key="2">
    <citation type="submission" date="2020-11" db="EMBL/GenBank/DDBJ databases">
        <authorList>
            <person name="McCartney M.A."/>
            <person name="Auch B."/>
            <person name="Kono T."/>
            <person name="Mallez S."/>
            <person name="Becker A."/>
            <person name="Gohl D.M."/>
            <person name="Silverstein K.A.T."/>
            <person name="Koren S."/>
            <person name="Bechman K.B."/>
            <person name="Herman A."/>
            <person name="Abrahante J.E."/>
            <person name="Garbe J."/>
        </authorList>
    </citation>
    <scope>NUCLEOTIDE SEQUENCE</scope>
    <source>
        <strain evidence="2">Duluth1</strain>
        <tissue evidence="2">Whole animal</tissue>
    </source>
</reference>
<feature type="compositionally biased region" description="Basic and acidic residues" evidence="1">
    <location>
        <begin position="1"/>
        <end position="10"/>
    </location>
</feature>
<organism evidence="2 3">
    <name type="scientific">Dreissena polymorpha</name>
    <name type="common">Zebra mussel</name>
    <name type="synonym">Mytilus polymorpha</name>
    <dbReference type="NCBI Taxonomy" id="45954"/>
    <lineage>
        <taxon>Eukaryota</taxon>
        <taxon>Metazoa</taxon>
        <taxon>Spiralia</taxon>
        <taxon>Lophotrochozoa</taxon>
        <taxon>Mollusca</taxon>
        <taxon>Bivalvia</taxon>
        <taxon>Autobranchia</taxon>
        <taxon>Heteroconchia</taxon>
        <taxon>Euheterodonta</taxon>
        <taxon>Imparidentia</taxon>
        <taxon>Neoheterodontei</taxon>
        <taxon>Myida</taxon>
        <taxon>Dreissenoidea</taxon>
        <taxon>Dreissenidae</taxon>
        <taxon>Dreissena</taxon>
    </lineage>
</organism>
<accession>A0A9D4JXI5</accession>
<comment type="caution">
    <text evidence="2">The sequence shown here is derived from an EMBL/GenBank/DDBJ whole genome shotgun (WGS) entry which is preliminary data.</text>
</comment>
<feature type="region of interest" description="Disordered" evidence="1">
    <location>
        <begin position="1"/>
        <end position="31"/>
    </location>
</feature>
<sequence length="55" mass="5943">MIENDERCTCNDENDGDSVDIGTGSHTNDEEEGTVTIEDMKKGSGTNMLFDEGSV</sequence>
<evidence type="ECO:0000256" key="1">
    <source>
        <dbReference type="SAM" id="MobiDB-lite"/>
    </source>
</evidence>
<evidence type="ECO:0000313" key="2">
    <source>
        <dbReference type="EMBL" id="KAH3828410.1"/>
    </source>
</evidence>
<name>A0A9D4JXI5_DREPO</name>
<reference evidence="2" key="1">
    <citation type="journal article" date="2019" name="bioRxiv">
        <title>The Genome of the Zebra Mussel, Dreissena polymorpha: A Resource for Invasive Species Research.</title>
        <authorList>
            <person name="McCartney M.A."/>
            <person name="Auch B."/>
            <person name="Kono T."/>
            <person name="Mallez S."/>
            <person name="Zhang Y."/>
            <person name="Obille A."/>
            <person name="Becker A."/>
            <person name="Abrahante J.E."/>
            <person name="Garbe J."/>
            <person name="Badalamenti J.P."/>
            <person name="Herman A."/>
            <person name="Mangelson H."/>
            <person name="Liachko I."/>
            <person name="Sullivan S."/>
            <person name="Sone E.D."/>
            <person name="Koren S."/>
            <person name="Silverstein K.A.T."/>
            <person name="Beckman K.B."/>
            <person name="Gohl D.M."/>
        </authorList>
    </citation>
    <scope>NUCLEOTIDE SEQUENCE</scope>
    <source>
        <strain evidence="2">Duluth1</strain>
        <tissue evidence="2">Whole animal</tissue>
    </source>
</reference>
<proteinExistence type="predicted"/>